<dbReference type="Proteomes" id="UP000238042">
    <property type="component" value="Unassembled WGS sequence"/>
</dbReference>
<protein>
    <recommendedName>
        <fullName evidence="3">Tox-MPTase4 domain-containing protein</fullName>
    </recommendedName>
</protein>
<evidence type="ECO:0000259" key="3">
    <source>
        <dbReference type="Pfam" id="PF15640"/>
    </source>
</evidence>
<keyword evidence="2" id="KW-1133">Transmembrane helix</keyword>
<proteinExistence type="predicted"/>
<comment type="caution">
    <text evidence="4">The sequence shown here is derived from an EMBL/GenBank/DDBJ whole genome shotgun (WGS) entry which is preliminary data.</text>
</comment>
<feature type="compositionally biased region" description="Basic and acidic residues" evidence="1">
    <location>
        <begin position="345"/>
        <end position="354"/>
    </location>
</feature>
<feature type="transmembrane region" description="Helical" evidence="2">
    <location>
        <begin position="57"/>
        <end position="81"/>
    </location>
</feature>
<feature type="domain" description="Tox-MPTase4" evidence="3">
    <location>
        <begin position="360"/>
        <end position="479"/>
    </location>
</feature>
<gene>
    <name evidence="4" type="ORF">C4S77_04045</name>
</gene>
<feature type="compositionally biased region" description="Basic and acidic residues" evidence="1">
    <location>
        <begin position="312"/>
        <end position="337"/>
    </location>
</feature>
<feature type="region of interest" description="Disordered" evidence="1">
    <location>
        <begin position="312"/>
        <end position="354"/>
    </location>
</feature>
<dbReference type="OrthoDB" id="1249547at2"/>
<accession>A0A2S8AEV3</accession>
<organism evidence="4 5">
    <name type="scientific">Apibacter adventoris</name>
    <dbReference type="NCBI Taxonomy" id="1679466"/>
    <lineage>
        <taxon>Bacteria</taxon>
        <taxon>Pseudomonadati</taxon>
        <taxon>Bacteroidota</taxon>
        <taxon>Flavobacteriia</taxon>
        <taxon>Flavobacteriales</taxon>
        <taxon>Weeksellaceae</taxon>
        <taxon>Apibacter</taxon>
    </lineage>
</organism>
<keyword evidence="2" id="KW-0812">Transmembrane</keyword>
<evidence type="ECO:0000313" key="4">
    <source>
        <dbReference type="EMBL" id="PQL94132.1"/>
    </source>
</evidence>
<dbReference type="Pfam" id="PF15640">
    <property type="entry name" value="Tox-MPTase4"/>
    <property type="match status" value="1"/>
</dbReference>
<feature type="transmembrane region" description="Helical" evidence="2">
    <location>
        <begin position="87"/>
        <end position="110"/>
    </location>
</feature>
<evidence type="ECO:0000313" key="5">
    <source>
        <dbReference type="Proteomes" id="UP000238042"/>
    </source>
</evidence>
<name>A0A2S8AEV3_9FLAO</name>
<dbReference type="InterPro" id="IPR028912">
    <property type="entry name" value="Tox-MPTase4_dom"/>
</dbReference>
<evidence type="ECO:0000256" key="2">
    <source>
        <dbReference type="SAM" id="Phobius"/>
    </source>
</evidence>
<dbReference type="RefSeq" id="WP_105246238.1">
    <property type="nucleotide sequence ID" value="NZ_PSZM01000025.1"/>
</dbReference>
<evidence type="ECO:0000256" key="1">
    <source>
        <dbReference type="SAM" id="MobiDB-lite"/>
    </source>
</evidence>
<dbReference type="EMBL" id="PSZM01000025">
    <property type="protein sequence ID" value="PQL94132.1"/>
    <property type="molecule type" value="Genomic_DNA"/>
</dbReference>
<dbReference type="AlphaFoldDB" id="A0A2S8AEV3"/>
<keyword evidence="5" id="KW-1185">Reference proteome</keyword>
<keyword evidence="2" id="KW-0472">Membrane</keyword>
<reference evidence="4 5" key="1">
    <citation type="submission" date="2018-02" db="EMBL/GenBank/DDBJ databases">
        <title>Genome sequences of Apibacter spp., gut symbionts of Asian honey bees.</title>
        <authorList>
            <person name="Kwong W.K."/>
            <person name="Steele M.I."/>
            <person name="Moran N.A."/>
        </authorList>
    </citation>
    <scope>NUCLEOTIDE SEQUENCE [LARGE SCALE GENOMIC DNA]</scope>
    <source>
        <strain evidence="5">wkB301</strain>
    </source>
</reference>
<sequence length="496" mass="53260">MGNKIITEKDFWICTLGNVPAQLQGTREGSKKKSGEKYITVEDKATSSWIDFGCKKYMLLMAIVAAVLVVGAVVLGVVTVATGGAALIAIGALAGLAGAAIGAVMGGLLCGQKMGGGRKWLGNKKDLIIQGSPGITGGHQMKCKAGGVITFAPHIKNWSQAVSLGAANYIGGLMEGMMAGAAIGMGGAALSGGSSVFASAGWRGLGRAALNFGKSIPTNLKVNFIESFSKFGLGMRGVMGVQNTAATYGNTGEASITDFAKGTVAMETGAYDSAKNIATGQGTWQDWVGMAMMIAPVGQGKRELEDSLFNKDAEGKAKDAETTKDGDNETAKVKSQEGEAPAQSRDAEAFEGDSMKREARYNAEGERMMTSREFKDFRKKMADLGIKIELDTKGKILGDKHVAGFDSSKKTLYLKKPPKTYDAMHEGFHAEQWSKLGDEAYNKQTRLEKETYVYEQLMKNKEILTPQQINHAEAYIYYVENGYWPYFNKKINLYEF</sequence>